<dbReference type="EMBL" id="JALLPJ020001393">
    <property type="protein sequence ID" value="KAL3765950.1"/>
    <property type="molecule type" value="Genomic_DNA"/>
</dbReference>
<evidence type="ECO:0000313" key="2">
    <source>
        <dbReference type="Proteomes" id="UP001530400"/>
    </source>
</evidence>
<protein>
    <recommendedName>
        <fullName evidence="3">RING-type domain-containing protein</fullName>
    </recommendedName>
</protein>
<dbReference type="AlphaFoldDB" id="A0ABD3MPL8"/>
<keyword evidence="2" id="KW-1185">Reference proteome</keyword>
<proteinExistence type="predicted"/>
<comment type="caution">
    <text evidence="1">The sequence shown here is derived from an EMBL/GenBank/DDBJ whole genome shotgun (WGS) entry which is preliminary data.</text>
</comment>
<name>A0ABD3MPL8_9STRA</name>
<dbReference type="SUPFAM" id="SSF57850">
    <property type="entry name" value="RING/U-box"/>
    <property type="match status" value="1"/>
</dbReference>
<evidence type="ECO:0008006" key="3">
    <source>
        <dbReference type="Google" id="ProtNLM"/>
    </source>
</evidence>
<evidence type="ECO:0000313" key="1">
    <source>
        <dbReference type="EMBL" id="KAL3765950.1"/>
    </source>
</evidence>
<dbReference type="Proteomes" id="UP001530400">
    <property type="component" value="Unassembled WGS sequence"/>
</dbReference>
<gene>
    <name evidence="1" type="ORF">ACHAWO_005899</name>
</gene>
<organism evidence="1 2">
    <name type="scientific">Cyclotella atomus</name>
    <dbReference type="NCBI Taxonomy" id="382360"/>
    <lineage>
        <taxon>Eukaryota</taxon>
        <taxon>Sar</taxon>
        <taxon>Stramenopiles</taxon>
        <taxon>Ochrophyta</taxon>
        <taxon>Bacillariophyta</taxon>
        <taxon>Coscinodiscophyceae</taxon>
        <taxon>Thalassiosirophycidae</taxon>
        <taxon>Stephanodiscales</taxon>
        <taxon>Stephanodiscaceae</taxon>
        <taxon>Cyclotella</taxon>
    </lineage>
</organism>
<reference evidence="1 2" key="1">
    <citation type="submission" date="2024-10" db="EMBL/GenBank/DDBJ databases">
        <title>Updated reference genomes for cyclostephanoid diatoms.</title>
        <authorList>
            <person name="Roberts W.R."/>
            <person name="Alverson A.J."/>
        </authorList>
    </citation>
    <scope>NUCLEOTIDE SEQUENCE [LARGE SCALE GENOMIC DNA]</scope>
    <source>
        <strain evidence="1 2">AJA010-31</strain>
    </source>
</reference>
<dbReference type="Gene3D" id="3.30.40.10">
    <property type="entry name" value="Zinc/RING finger domain, C3HC4 (zinc finger)"/>
    <property type="match status" value="1"/>
</dbReference>
<accession>A0ABD3MPL8</accession>
<sequence length="209" mass="23494">MDSIAAPRRIIHPQDKKHDILKCPTCNTHHHARTDVFGNLKENSNLDFDAREIFGLSGVCPICLEDCSSLVALPCGHILCKADYVRLGGHVISIEHNDENESPENVILNIHRAGAGNVNGTYRYDSAKDRYTRLSVWDGKDAEFAVETRALNGRKMWFLTCRVTGSDELIDFYKAQVLDSNCYPSQVQWRSVGMSGVHPLPKVEVSYFE</sequence>
<dbReference type="InterPro" id="IPR013083">
    <property type="entry name" value="Znf_RING/FYVE/PHD"/>
</dbReference>